<evidence type="ECO:0000256" key="2">
    <source>
        <dbReference type="ARBA" id="ARBA00023277"/>
    </source>
</evidence>
<dbReference type="OrthoDB" id="64936at2157"/>
<evidence type="ECO:0000313" key="4">
    <source>
        <dbReference type="EMBL" id="AWR93416.1"/>
    </source>
</evidence>
<evidence type="ECO:0000313" key="5">
    <source>
        <dbReference type="Proteomes" id="UP000248044"/>
    </source>
</evidence>
<dbReference type="PANTHER" id="PTHR36306">
    <property type="entry name" value="ALPHA-AMYLASE-RELATED-RELATED"/>
    <property type="match status" value="1"/>
</dbReference>
<dbReference type="InterPro" id="IPR011330">
    <property type="entry name" value="Glyco_hydro/deAcase_b/a-brl"/>
</dbReference>
<dbReference type="CDD" id="cd10795">
    <property type="entry name" value="GH57N_MJA1_like"/>
    <property type="match status" value="1"/>
</dbReference>
<dbReference type="GO" id="GO:0003824">
    <property type="term" value="F:catalytic activity"/>
    <property type="evidence" value="ECO:0007669"/>
    <property type="project" value="InterPro"/>
</dbReference>
<dbReference type="Proteomes" id="UP000248044">
    <property type="component" value="Chromosome"/>
</dbReference>
<proteinExistence type="inferred from homology"/>
<dbReference type="PANTHER" id="PTHR36306:SF1">
    <property type="entry name" value="ALPHA-AMYLASE-RELATED"/>
    <property type="match status" value="1"/>
</dbReference>
<dbReference type="InterPro" id="IPR052046">
    <property type="entry name" value="GH57_Enzymes"/>
</dbReference>
<dbReference type="SMR" id="A0A2U9IBL3"/>
<keyword evidence="2" id="KW-0119">Carbohydrate metabolism</keyword>
<dbReference type="GeneID" id="36830714"/>
<accession>A0A2U9IBL3</accession>
<feature type="domain" description="Glycoside hydrolase family 57 N-terminal" evidence="3">
    <location>
        <begin position="7"/>
        <end position="292"/>
    </location>
</feature>
<dbReference type="KEGG" id="abri:DFR85_01120"/>
<dbReference type="AlphaFoldDB" id="A0A2U9IBL3"/>
<dbReference type="InterPro" id="IPR004300">
    <property type="entry name" value="Glyco_hydro_57_N"/>
</dbReference>
<comment type="similarity">
    <text evidence="1">Belongs to the glycosyl hydrolase 57 family.</text>
</comment>
<evidence type="ECO:0000256" key="1">
    <source>
        <dbReference type="ARBA" id="ARBA00006821"/>
    </source>
</evidence>
<dbReference type="EMBL" id="CP029289">
    <property type="protein sequence ID" value="AWR93416.1"/>
    <property type="molecule type" value="Genomic_DNA"/>
</dbReference>
<dbReference type="SUPFAM" id="SSF88713">
    <property type="entry name" value="Glycoside hydrolase/deacetylase"/>
    <property type="match status" value="1"/>
</dbReference>
<gene>
    <name evidence="4" type="ORF">DFR85_01120</name>
</gene>
<dbReference type="Gene3D" id="3.20.110.20">
    <property type="match status" value="1"/>
</dbReference>
<protein>
    <submittedName>
        <fullName evidence="4">Alpha-amylase</fullName>
    </submittedName>
</protein>
<organism evidence="4 5">
    <name type="scientific">Acidianus brierleyi</name>
    <dbReference type="NCBI Taxonomy" id="41673"/>
    <lineage>
        <taxon>Archaea</taxon>
        <taxon>Thermoproteota</taxon>
        <taxon>Thermoprotei</taxon>
        <taxon>Sulfolobales</taxon>
        <taxon>Sulfolobaceae</taxon>
        <taxon>Acidianus</taxon>
    </lineage>
</organism>
<name>A0A2U9IBL3_9CREN</name>
<dbReference type="GO" id="GO:0005975">
    <property type="term" value="P:carbohydrate metabolic process"/>
    <property type="evidence" value="ECO:0007669"/>
    <property type="project" value="InterPro"/>
</dbReference>
<evidence type="ECO:0000259" key="3">
    <source>
        <dbReference type="Pfam" id="PF03065"/>
    </source>
</evidence>
<dbReference type="Pfam" id="PF03065">
    <property type="entry name" value="Glyco_hydro_57"/>
    <property type="match status" value="1"/>
</dbReference>
<reference evidence="4 5" key="1">
    <citation type="submission" date="2018-05" db="EMBL/GenBank/DDBJ databases">
        <title>Complete Genome Sequences of Extremely Thermoacidophilic, Metal-Mobilizing Type-Strain Members of the Archaeal Family Sulfolobaceae: Acidianus brierleyi DSM-1651T, Acidianus sulfidivorans DSM-18786T, Metallosphaera hakonensis DSM-7519T, and Metallosphaera prunae DSM-10039T.</title>
        <authorList>
            <person name="Counts J.A."/>
            <person name="Kelly R.M."/>
        </authorList>
    </citation>
    <scope>NUCLEOTIDE SEQUENCE [LARGE SCALE GENOMIC DNA]</scope>
    <source>
        <strain evidence="4 5">DSM 1651</strain>
    </source>
</reference>
<dbReference type="RefSeq" id="WP_110269300.1">
    <property type="nucleotide sequence ID" value="NZ_CP029289.2"/>
</dbReference>
<keyword evidence="5" id="KW-1185">Reference proteome</keyword>
<sequence length="448" mass="53241">MVERIIVGFEVHQPFRVRKDAFWNPRYTGSVFEKYFDMQLNKEIFERVKKKCYLPATNIILEEIENAENEGRDVKFFFSLSGTFIEQAEKWGKDVLDIFRILASTKKVEFLSQTYYHSVTSLWEDKYEWIDQIKSHKELIKEYFGQDPKIFENTELLTRKDLIQEAEKLGFKGYILEGKESNLKGKSPNYVYKLKDSKISLFFRNYKLSDDIAFRFSKRDWNQYPLTADKFSNWIKDSPGQSILIFVDYETFGEHHWPESGILDFLRWLPRELNKRGVKMVLPSELINEAYYETDIDTTSSWADVNKDETSWLGNLMQWAYDEAVKRSEMPSRELGNEFLKAWKYFTTSDNYYYLFTGGGGPGEVHSYFSSYSSPVDAFLNEFYAINSFLNDELKELKINNEPFFFTKNGKRVDVAWNIKEFNDIIKRDNSLKENEKHLKEWLKNEKN</sequence>